<dbReference type="PRINTS" id="PR00463">
    <property type="entry name" value="EP450I"/>
</dbReference>
<evidence type="ECO:0000256" key="7">
    <source>
        <dbReference type="ARBA" id="ARBA00023002"/>
    </source>
</evidence>
<dbReference type="InterPro" id="IPR017972">
    <property type="entry name" value="Cyt_P450_CS"/>
</dbReference>
<dbReference type="GO" id="GO:0005506">
    <property type="term" value="F:iron ion binding"/>
    <property type="evidence" value="ECO:0007669"/>
    <property type="project" value="InterPro"/>
</dbReference>
<dbReference type="PANTHER" id="PTHR24287:SF5">
    <property type="entry name" value="P450, PUTATIVE (EUROFUNG)-RELATED"/>
    <property type="match status" value="1"/>
</dbReference>
<dbReference type="Gene3D" id="1.10.630.10">
    <property type="entry name" value="Cytochrome P450"/>
    <property type="match status" value="1"/>
</dbReference>
<comment type="cofactor">
    <cofactor evidence="1 11">
        <name>heme</name>
        <dbReference type="ChEBI" id="CHEBI:30413"/>
    </cofactor>
</comment>
<evidence type="ECO:0000313" key="13">
    <source>
        <dbReference type="EMBL" id="KAJ6445614.1"/>
    </source>
</evidence>
<evidence type="ECO:0000256" key="6">
    <source>
        <dbReference type="ARBA" id="ARBA00022989"/>
    </source>
</evidence>
<comment type="similarity">
    <text evidence="3 12">Belongs to the cytochrome P450 family.</text>
</comment>
<keyword evidence="14" id="KW-1185">Reference proteome</keyword>
<evidence type="ECO:0000256" key="8">
    <source>
        <dbReference type="ARBA" id="ARBA00023004"/>
    </source>
</evidence>
<comment type="caution">
    <text evidence="13">The sequence shown here is derived from an EMBL/GenBank/DDBJ whole genome shotgun (WGS) entry which is preliminary data.</text>
</comment>
<dbReference type="InterPro" id="IPR036396">
    <property type="entry name" value="Cyt_P450_sf"/>
</dbReference>
<keyword evidence="10" id="KW-0472">Membrane</keyword>
<dbReference type="InterPro" id="IPR047146">
    <property type="entry name" value="Cyt_P450_E_CYP52_fungi"/>
</dbReference>
<keyword evidence="8 11" id="KW-0408">Iron</keyword>
<evidence type="ECO:0000313" key="14">
    <source>
        <dbReference type="Proteomes" id="UP001163105"/>
    </source>
</evidence>
<accession>A0AB34G2A0</accession>
<evidence type="ECO:0000256" key="12">
    <source>
        <dbReference type="RuleBase" id="RU000461"/>
    </source>
</evidence>
<dbReference type="GO" id="GO:0020037">
    <property type="term" value="F:heme binding"/>
    <property type="evidence" value="ECO:0007669"/>
    <property type="project" value="InterPro"/>
</dbReference>
<dbReference type="EMBL" id="JAQHRD010000001">
    <property type="protein sequence ID" value="KAJ6445614.1"/>
    <property type="molecule type" value="Genomic_DNA"/>
</dbReference>
<keyword evidence="4" id="KW-0812">Transmembrane</keyword>
<dbReference type="Pfam" id="PF00067">
    <property type="entry name" value="p450"/>
    <property type="match status" value="1"/>
</dbReference>
<organism evidence="13 14">
    <name type="scientific">Purpureocillium lavendulum</name>
    <dbReference type="NCBI Taxonomy" id="1247861"/>
    <lineage>
        <taxon>Eukaryota</taxon>
        <taxon>Fungi</taxon>
        <taxon>Dikarya</taxon>
        <taxon>Ascomycota</taxon>
        <taxon>Pezizomycotina</taxon>
        <taxon>Sordariomycetes</taxon>
        <taxon>Hypocreomycetidae</taxon>
        <taxon>Hypocreales</taxon>
        <taxon>Ophiocordycipitaceae</taxon>
        <taxon>Purpureocillium</taxon>
    </lineage>
</organism>
<feature type="binding site" description="axial binding residue" evidence="11">
    <location>
        <position position="530"/>
    </location>
    <ligand>
        <name>heme</name>
        <dbReference type="ChEBI" id="CHEBI:30413"/>
    </ligand>
    <ligandPart>
        <name>Fe</name>
        <dbReference type="ChEBI" id="CHEBI:18248"/>
    </ligandPart>
</feature>
<sequence length="590" mass="66906">MPREIPFLPHANALTQHCDGPRQTSSHFLSSAFTNTGDTVGSRSELTSISSLRHQVNMGLVEALLEHASIKSVSVFLILAYVLWVVLARINEYRSIKRLGNHGPAVPSYMPWGLDFMAKGIRATMAQKNLELWRDDFFKGTEGWTREARIVGQRIIFTADAENVKAMLATQFSDFGKGKPFHEEWKEFLGDSIFTTDGSQWHNSRQLIRPQFTRDRVSDLECFESHMETLFKAMANGGPLNGENQVVNMSQSNGRVLDISDLFYRYTLDVATDFLLGTDVKSMSTPKQEFAEAFNEVQRIQNIITRTNKLRLLVPKWTYRACLRVINAFIHKFIERTLRLDLSETDKTKSDKSYTFLHELARFTRDPKVIRDQVIAVLLAGRDTTAGTLSWAIYELSRHPEAVAKLRNEILDTVGPDKPPTYEHLKNMSYLKAILNEILRLYPAVPFNVRLALKDTTLPRGGGPDGSEPLPVLKDTPIGYSTLVMQRRPDLYPPVSDTFADPGVFSPERWAHWHPKPHEYIPFNAGPRICIGQQFALTEMSYVLVRMFQRFSRVESHMQAIDGGSPMLKTDIVLSPGQGVHVAFFQAEKA</sequence>
<evidence type="ECO:0000256" key="5">
    <source>
        <dbReference type="ARBA" id="ARBA00022723"/>
    </source>
</evidence>
<evidence type="ECO:0000256" key="11">
    <source>
        <dbReference type="PIRSR" id="PIRSR602401-1"/>
    </source>
</evidence>
<evidence type="ECO:0000256" key="4">
    <source>
        <dbReference type="ARBA" id="ARBA00022692"/>
    </source>
</evidence>
<keyword evidence="7 12" id="KW-0560">Oxidoreductase</keyword>
<evidence type="ECO:0000256" key="3">
    <source>
        <dbReference type="ARBA" id="ARBA00010617"/>
    </source>
</evidence>
<keyword evidence="6" id="KW-1133">Transmembrane helix</keyword>
<dbReference type="InterPro" id="IPR001128">
    <property type="entry name" value="Cyt_P450"/>
</dbReference>
<dbReference type="GO" id="GO:0016705">
    <property type="term" value="F:oxidoreductase activity, acting on paired donors, with incorporation or reduction of molecular oxygen"/>
    <property type="evidence" value="ECO:0007669"/>
    <property type="project" value="InterPro"/>
</dbReference>
<keyword evidence="11 12" id="KW-0349">Heme</keyword>
<dbReference type="InterPro" id="IPR002401">
    <property type="entry name" value="Cyt_P450_E_grp-I"/>
</dbReference>
<dbReference type="SUPFAM" id="SSF48264">
    <property type="entry name" value="Cytochrome P450"/>
    <property type="match status" value="1"/>
</dbReference>
<evidence type="ECO:0000256" key="9">
    <source>
        <dbReference type="ARBA" id="ARBA00023033"/>
    </source>
</evidence>
<name>A0AB34G2A0_9HYPO</name>
<dbReference type="GO" id="GO:0016020">
    <property type="term" value="C:membrane"/>
    <property type="evidence" value="ECO:0007669"/>
    <property type="project" value="UniProtKB-SubCell"/>
</dbReference>
<dbReference type="PROSITE" id="PS00086">
    <property type="entry name" value="CYTOCHROME_P450"/>
    <property type="match status" value="1"/>
</dbReference>
<dbReference type="Proteomes" id="UP001163105">
    <property type="component" value="Unassembled WGS sequence"/>
</dbReference>
<evidence type="ECO:0000256" key="2">
    <source>
        <dbReference type="ARBA" id="ARBA00004167"/>
    </source>
</evidence>
<dbReference type="CDD" id="cd11063">
    <property type="entry name" value="CYP52"/>
    <property type="match status" value="1"/>
</dbReference>
<gene>
    <name evidence="13" type="ORF">O9K51_00375</name>
</gene>
<comment type="subcellular location">
    <subcellularLocation>
        <location evidence="2">Membrane</location>
        <topology evidence="2">Single-pass membrane protein</topology>
    </subcellularLocation>
</comment>
<dbReference type="PRINTS" id="PR00385">
    <property type="entry name" value="P450"/>
</dbReference>
<protein>
    <submittedName>
        <fullName evidence="13">Cytochrome P450 52A11</fullName>
    </submittedName>
</protein>
<dbReference type="PANTHER" id="PTHR24287">
    <property type="entry name" value="P450, PUTATIVE (EUROFUNG)-RELATED"/>
    <property type="match status" value="1"/>
</dbReference>
<dbReference type="AlphaFoldDB" id="A0AB34G2A0"/>
<keyword evidence="9 12" id="KW-0503">Monooxygenase</keyword>
<evidence type="ECO:0000256" key="10">
    <source>
        <dbReference type="ARBA" id="ARBA00023136"/>
    </source>
</evidence>
<proteinExistence type="inferred from homology"/>
<dbReference type="GO" id="GO:0004497">
    <property type="term" value="F:monooxygenase activity"/>
    <property type="evidence" value="ECO:0007669"/>
    <property type="project" value="UniProtKB-KW"/>
</dbReference>
<reference evidence="13" key="1">
    <citation type="submission" date="2023-01" db="EMBL/GenBank/DDBJ databases">
        <title>The growth and conidiation of Purpureocillium lavendulum are regulated by nitrogen source and histone H3K14 acetylation.</title>
        <authorList>
            <person name="Tang P."/>
            <person name="Han J."/>
            <person name="Zhang C."/>
            <person name="Tang P."/>
            <person name="Qi F."/>
            <person name="Zhang K."/>
            <person name="Liang L."/>
        </authorList>
    </citation>
    <scope>NUCLEOTIDE SEQUENCE</scope>
    <source>
        <strain evidence="13">YMF1.00683</strain>
    </source>
</reference>
<evidence type="ECO:0000256" key="1">
    <source>
        <dbReference type="ARBA" id="ARBA00001971"/>
    </source>
</evidence>
<keyword evidence="5 11" id="KW-0479">Metal-binding</keyword>